<evidence type="ECO:0000256" key="5">
    <source>
        <dbReference type="ARBA" id="ARBA00023125"/>
    </source>
</evidence>
<dbReference type="InterPro" id="IPR000232">
    <property type="entry name" value="HSF_DNA-bd"/>
</dbReference>
<evidence type="ECO:0000256" key="7">
    <source>
        <dbReference type="ARBA" id="ARBA00023242"/>
    </source>
</evidence>
<dbReference type="GO" id="GO:0003700">
    <property type="term" value="F:DNA-binding transcription factor activity"/>
    <property type="evidence" value="ECO:0007669"/>
    <property type="project" value="InterPro"/>
</dbReference>
<evidence type="ECO:0000256" key="1">
    <source>
        <dbReference type="ARBA" id="ARBA00004123"/>
    </source>
</evidence>
<dbReference type="GO" id="GO:0006950">
    <property type="term" value="P:response to stress"/>
    <property type="evidence" value="ECO:0007669"/>
    <property type="project" value="UniProtKB-ARBA"/>
</dbReference>
<dbReference type="SUPFAM" id="SSF52172">
    <property type="entry name" value="CheY-like"/>
    <property type="match status" value="1"/>
</dbReference>
<proteinExistence type="predicted"/>
<dbReference type="OrthoDB" id="424572at2759"/>
<evidence type="ECO:0000313" key="13">
    <source>
        <dbReference type="EMBL" id="ODQ66474.1"/>
    </source>
</evidence>
<feature type="coiled-coil region" evidence="11">
    <location>
        <begin position="125"/>
        <end position="152"/>
    </location>
</feature>
<dbReference type="Gene3D" id="3.40.50.2300">
    <property type="match status" value="1"/>
</dbReference>
<dbReference type="EMBL" id="KV454408">
    <property type="protein sequence ID" value="ODQ66474.1"/>
    <property type="molecule type" value="Genomic_DNA"/>
</dbReference>
<dbReference type="InterPro" id="IPR036388">
    <property type="entry name" value="WH-like_DNA-bd_sf"/>
</dbReference>
<evidence type="ECO:0000256" key="3">
    <source>
        <dbReference type="ARBA" id="ARBA00023012"/>
    </source>
</evidence>
<dbReference type="PANTHER" id="PTHR45339:SF1">
    <property type="entry name" value="HYBRID SIGNAL TRANSDUCTION HISTIDINE KINASE J"/>
    <property type="match status" value="1"/>
</dbReference>
<evidence type="ECO:0000256" key="6">
    <source>
        <dbReference type="ARBA" id="ARBA00023163"/>
    </source>
</evidence>
<organism evidence="13 14">
    <name type="scientific">Nadsonia fulvescens var. elongata DSM 6958</name>
    <dbReference type="NCBI Taxonomy" id="857566"/>
    <lineage>
        <taxon>Eukaryota</taxon>
        <taxon>Fungi</taxon>
        <taxon>Dikarya</taxon>
        <taxon>Ascomycota</taxon>
        <taxon>Saccharomycotina</taxon>
        <taxon>Dipodascomycetes</taxon>
        <taxon>Dipodascales</taxon>
        <taxon>Dipodascales incertae sedis</taxon>
        <taxon>Nadsonia</taxon>
    </lineage>
</organism>
<comment type="subcellular location">
    <subcellularLocation>
        <location evidence="1">Nucleus</location>
    </subcellularLocation>
</comment>
<dbReference type="InterPro" id="IPR001789">
    <property type="entry name" value="Sig_transdc_resp-reg_receiver"/>
</dbReference>
<evidence type="ECO:0000259" key="12">
    <source>
        <dbReference type="PROSITE" id="PS50110"/>
    </source>
</evidence>
<dbReference type="GO" id="GO:0000160">
    <property type="term" value="P:phosphorelay signal transduction system"/>
    <property type="evidence" value="ECO:0007669"/>
    <property type="project" value="UniProtKB-KW"/>
</dbReference>
<keyword evidence="4" id="KW-0805">Transcription regulation</keyword>
<keyword evidence="2 10" id="KW-0597">Phosphoprotein</keyword>
<keyword evidence="11" id="KW-0175">Coiled coil</keyword>
<name>A0A1E3PMQ6_9ASCO</name>
<accession>A0A1E3PMQ6</accession>
<dbReference type="PRINTS" id="PR00056">
    <property type="entry name" value="HSFDOMAIN"/>
</dbReference>
<dbReference type="Pfam" id="PF00447">
    <property type="entry name" value="HSF_DNA-bind"/>
    <property type="match status" value="1"/>
</dbReference>
<dbReference type="Gene3D" id="1.10.10.10">
    <property type="entry name" value="Winged helix-like DNA-binding domain superfamily/Winged helix DNA-binding domain"/>
    <property type="match status" value="1"/>
</dbReference>
<keyword evidence="3" id="KW-0902">Two-component regulatory system</keyword>
<dbReference type="CDD" id="cd17546">
    <property type="entry name" value="REC_hyHK_CKI1_RcsC-like"/>
    <property type="match status" value="1"/>
</dbReference>
<dbReference type="InterPro" id="IPR036390">
    <property type="entry name" value="WH_DNA-bd_sf"/>
</dbReference>
<keyword evidence="7" id="KW-0539">Nucleus</keyword>
<dbReference type="Proteomes" id="UP000095009">
    <property type="component" value="Unassembled WGS sequence"/>
</dbReference>
<evidence type="ECO:0000256" key="10">
    <source>
        <dbReference type="PROSITE-ProRule" id="PRU00169"/>
    </source>
</evidence>
<dbReference type="SMART" id="SM00415">
    <property type="entry name" value="HSF"/>
    <property type="match status" value="1"/>
</dbReference>
<evidence type="ECO:0000256" key="11">
    <source>
        <dbReference type="SAM" id="Coils"/>
    </source>
</evidence>
<feature type="modified residue" description="4-aspartylphosphate" evidence="10">
    <location>
        <position position="253"/>
    </location>
</feature>
<dbReference type="Pfam" id="PF00072">
    <property type="entry name" value="Response_reg"/>
    <property type="match status" value="1"/>
</dbReference>
<keyword evidence="6" id="KW-0804">Transcription</keyword>
<evidence type="ECO:0000256" key="9">
    <source>
        <dbReference type="ARBA" id="ARBA00084017"/>
    </source>
</evidence>
<dbReference type="PANTHER" id="PTHR45339">
    <property type="entry name" value="HYBRID SIGNAL TRANSDUCTION HISTIDINE KINASE J"/>
    <property type="match status" value="1"/>
</dbReference>
<keyword evidence="5" id="KW-0238">DNA-binding</keyword>
<reference evidence="13 14" key="1">
    <citation type="journal article" date="2016" name="Proc. Natl. Acad. Sci. U.S.A.">
        <title>Comparative genomics of biotechnologically important yeasts.</title>
        <authorList>
            <person name="Riley R."/>
            <person name="Haridas S."/>
            <person name="Wolfe K.H."/>
            <person name="Lopes M.R."/>
            <person name="Hittinger C.T."/>
            <person name="Goeker M."/>
            <person name="Salamov A.A."/>
            <person name="Wisecaver J.H."/>
            <person name="Long T.M."/>
            <person name="Calvey C.H."/>
            <person name="Aerts A.L."/>
            <person name="Barry K.W."/>
            <person name="Choi C."/>
            <person name="Clum A."/>
            <person name="Coughlan A.Y."/>
            <person name="Deshpande S."/>
            <person name="Douglass A.P."/>
            <person name="Hanson S.J."/>
            <person name="Klenk H.-P."/>
            <person name="LaButti K.M."/>
            <person name="Lapidus A."/>
            <person name="Lindquist E.A."/>
            <person name="Lipzen A.M."/>
            <person name="Meier-Kolthoff J.P."/>
            <person name="Ohm R.A."/>
            <person name="Otillar R.P."/>
            <person name="Pangilinan J.L."/>
            <person name="Peng Y."/>
            <person name="Rokas A."/>
            <person name="Rosa C.A."/>
            <person name="Scheuner C."/>
            <person name="Sibirny A.A."/>
            <person name="Slot J.C."/>
            <person name="Stielow J.B."/>
            <person name="Sun H."/>
            <person name="Kurtzman C.P."/>
            <person name="Blackwell M."/>
            <person name="Grigoriev I.V."/>
            <person name="Jeffries T.W."/>
        </authorList>
    </citation>
    <scope>NUCLEOTIDE SEQUENCE [LARGE SCALE GENOMIC DNA]</scope>
    <source>
        <strain evidence="13 14">DSM 6958</strain>
    </source>
</reference>
<dbReference type="SUPFAM" id="SSF46785">
    <property type="entry name" value="Winged helix' DNA-binding domain"/>
    <property type="match status" value="1"/>
</dbReference>
<dbReference type="GO" id="GO:0043565">
    <property type="term" value="F:sequence-specific DNA binding"/>
    <property type="evidence" value="ECO:0007669"/>
    <property type="project" value="InterPro"/>
</dbReference>
<evidence type="ECO:0000256" key="8">
    <source>
        <dbReference type="ARBA" id="ARBA00068818"/>
    </source>
</evidence>
<dbReference type="FunFam" id="1.10.10.10:FF:000027">
    <property type="entry name" value="Heat shock transcription factor 1"/>
    <property type="match status" value="1"/>
</dbReference>
<dbReference type="GO" id="GO:0005634">
    <property type="term" value="C:nucleus"/>
    <property type="evidence" value="ECO:0007669"/>
    <property type="project" value="UniProtKB-SubCell"/>
</dbReference>
<keyword evidence="14" id="KW-1185">Reference proteome</keyword>
<evidence type="ECO:0000256" key="4">
    <source>
        <dbReference type="ARBA" id="ARBA00023015"/>
    </source>
</evidence>
<sequence length="321" mass="36517">MTPNVFVQKLFTMLQTPDVQNSVRWSPTGDSFQIIDTNAFTSTVLPKHFNNGNFASFVRQLNKYDFHKIKTSVPTEGKGGSTDVNPNSIWEFKHPDFQLHKMELLENIKRKVPAQRKKLGNKDCCSSSQDQLMEVEQELHTLKENYSEVCTRLDEVMLNYKWAIENITGLIESNKERDNTIKYLLRMCPNNGMFRVLLVEDDDACINVCRQILILYGCEVDVVTDGLSAVDMMKRNDSATNPNSQPYNLILMDIIMPNLDGVSASGLIREFNKVTPIIAMPANNIGQNDITNYMHNGMNDVLTKPFNKASLYAVLDKYLKS</sequence>
<evidence type="ECO:0000313" key="14">
    <source>
        <dbReference type="Proteomes" id="UP000095009"/>
    </source>
</evidence>
<dbReference type="AlphaFoldDB" id="A0A1E3PMQ6"/>
<dbReference type="InterPro" id="IPR011006">
    <property type="entry name" value="CheY-like_superfamily"/>
</dbReference>
<evidence type="ECO:0000256" key="2">
    <source>
        <dbReference type="ARBA" id="ARBA00022553"/>
    </source>
</evidence>
<feature type="domain" description="Response regulatory" evidence="12">
    <location>
        <begin position="195"/>
        <end position="319"/>
    </location>
</feature>
<dbReference type="STRING" id="857566.A0A1E3PMQ6"/>
<gene>
    <name evidence="13" type="ORF">NADFUDRAFT_73687</name>
</gene>
<dbReference type="PROSITE" id="PS50110">
    <property type="entry name" value="RESPONSE_REGULATORY"/>
    <property type="match status" value="1"/>
</dbReference>
<protein>
    <recommendedName>
        <fullName evidence="8">Heat shock transcription factor</fullName>
    </recommendedName>
    <alternativeName>
        <fullName evidence="9">Heat shock factor protein</fullName>
    </alternativeName>
</protein>
<dbReference type="SMART" id="SM00448">
    <property type="entry name" value="REC"/>
    <property type="match status" value="1"/>
</dbReference>